<dbReference type="InterPro" id="IPR029289">
    <property type="entry name" value="COPR5"/>
</dbReference>
<dbReference type="Proteomes" id="UP000533954">
    <property type="component" value="Unassembled WGS sequence"/>
</dbReference>
<name>A0A7K7V3P8_EUDEL</name>
<reference evidence="1 2" key="1">
    <citation type="submission" date="2019-09" db="EMBL/GenBank/DDBJ databases">
        <title>Bird 10,000 Genomes (B10K) Project - Family phase.</title>
        <authorList>
            <person name="Zhang G."/>
        </authorList>
    </citation>
    <scope>NUCLEOTIDE SEQUENCE [LARGE SCALE GENOMIC DNA]</scope>
    <source>
        <strain evidence="1">B10K-LSUMZ-16893</strain>
    </source>
</reference>
<dbReference type="PANTHER" id="PTHR36461">
    <property type="entry name" value="COORDINATOR OF PRMT5 AND DIFFERENTIATION STIMULATOR"/>
    <property type="match status" value="1"/>
</dbReference>
<comment type="caution">
    <text evidence="1">The sequence shown here is derived from an EMBL/GenBank/DDBJ whole genome shotgun (WGS) entry which is preliminary data.</text>
</comment>
<keyword evidence="2" id="KW-1185">Reference proteome</keyword>
<evidence type="ECO:0000313" key="2">
    <source>
        <dbReference type="Proteomes" id="UP000533954"/>
    </source>
</evidence>
<proteinExistence type="predicted"/>
<sequence>ACEAAAFPELQNAADYEVEDWDKELEDSELNPYDDGDLPCGSFQENNLLALYSWREDSVYNPGCHHAACIAFTSPVRITETGQFDDAEE</sequence>
<dbReference type="EMBL" id="VZSX01000042">
    <property type="protein sequence ID" value="NXA36015.1"/>
    <property type="molecule type" value="Genomic_DNA"/>
</dbReference>
<dbReference type="GO" id="GO:0042393">
    <property type="term" value="F:histone binding"/>
    <property type="evidence" value="ECO:0007669"/>
    <property type="project" value="InterPro"/>
</dbReference>
<dbReference type="PANTHER" id="PTHR36461:SF1">
    <property type="entry name" value="COORDINATOR OF PRMT5 AND DIFFERENTIATION STIMULATOR"/>
    <property type="match status" value="1"/>
</dbReference>
<dbReference type="OrthoDB" id="9017978at2759"/>
<organism evidence="1 2">
    <name type="scientific">Eudromia elegans</name>
    <name type="common">Elegant crested-tinamou</name>
    <dbReference type="NCBI Taxonomy" id="8805"/>
    <lineage>
        <taxon>Eukaryota</taxon>
        <taxon>Metazoa</taxon>
        <taxon>Chordata</taxon>
        <taxon>Craniata</taxon>
        <taxon>Vertebrata</taxon>
        <taxon>Euteleostomi</taxon>
        <taxon>Archelosauria</taxon>
        <taxon>Archosauria</taxon>
        <taxon>Dinosauria</taxon>
        <taxon>Saurischia</taxon>
        <taxon>Theropoda</taxon>
        <taxon>Coelurosauria</taxon>
        <taxon>Aves</taxon>
        <taxon>Palaeognathae</taxon>
        <taxon>Tinamiformes</taxon>
        <taxon>Tinamidae</taxon>
        <taxon>Eudromia</taxon>
    </lineage>
</organism>
<dbReference type="AlphaFoldDB" id="A0A7K7V3P8"/>
<feature type="non-terminal residue" evidence="1">
    <location>
        <position position="89"/>
    </location>
</feature>
<dbReference type="GO" id="GO:0005634">
    <property type="term" value="C:nucleus"/>
    <property type="evidence" value="ECO:0007669"/>
    <property type="project" value="InterPro"/>
</dbReference>
<dbReference type="Pfam" id="PF15340">
    <property type="entry name" value="COPR5"/>
    <property type="match status" value="1"/>
</dbReference>
<accession>A0A7K7V3P8</accession>
<protein>
    <submittedName>
        <fullName evidence="1">COPRS protein</fullName>
    </submittedName>
</protein>
<gene>
    <name evidence="1" type="primary">Coprs</name>
    <name evidence="1" type="ORF">EUDELE_R14854</name>
</gene>
<evidence type="ECO:0000313" key="1">
    <source>
        <dbReference type="EMBL" id="NXA36015.1"/>
    </source>
</evidence>
<feature type="non-terminal residue" evidence="1">
    <location>
        <position position="1"/>
    </location>
</feature>